<keyword evidence="2" id="KW-0732">Signal</keyword>
<evidence type="ECO:0000256" key="2">
    <source>
        <dbReference type="SAM" id="SignalP"/>
    </source>
</evidence>
<dbReference type="KEGG" id="metu:GNH96_05595"/>
<feature type="signal peptide" evidence="2">
    <location>
        <begin position="1"/>
        <end position="21"/>
    </location>
</feature>
<evidence type="ECO:0000256" key="1">
    <source>
        <dbReference type="SAM" id="MobiDB-lite"/>
    </source>
</evidence>
<proteinExistence type="predicted"/>
<dbReference type="AlphaFoldDB" id="A0A858Q6P0"/>
<evidence type="ECO:0000313" key="4">
    <source>
        <dbReference type="Proteomes" id="UP000503004"/>
    </source>
</evidence>
<dbReference type="Proteomes" id="UP000503004">
    <property type="component" value="Chromosome"/>
</dbReference>
<feature type="region of interest" description="Disordered" evidence="1">
    <location>
        <begin position="25"/>
        <end position="48"/>
    </location>
</feature>
<dbReference type="Gene3D" id="2.20.130.30">
    <property type="entry name" value="Protein of unknown function DUF2782"/>
    <property type="match status" value="1"/>
</dbReference>
<organism evidence="3 4">
    <name type="scientific">Methylococcus geothermalis</name>
    <dbReference type="NCBI Taxonomy" id="2681310"/>
    <lineage>
        <taxon>Bacteria</taxon>
        <taxon>Pseudomonadati</taxon>
        <taxon>Pseudomonadota</taxon>
        <taxon>Gammaproteobacteria</taxon>
        <taxon>Methylococcales</taxon>
        <taxon>Methylococcaceae</taxon>
        <taxon>Methylococcus</taxon>
    </lineage>
</organism>
<protein>
    <submittedName>
        <fullName evidence="3">DUF2782 domain-containing protein</fullName>
    </submittedName>
</protein>
<reference evidence="4" key="1">
    <citation type="submission" date="2019-12" db="EMBL/GenBank/DDBJ databases">
        <authorList>
            <person name="Awala S.I."/>
            <person name="Rhee S.K."/>
        </authorList>
    </citation>
    <scope>NUCLEOTIDE SEQUENCE [LARGE SCALE GENOMIC DNA]</scope>
    <source>
        <strain evidence="4">IM1</strain>
    </source>
</reference>
<accession>A0A858Q6P0</accession>
<sequence length="117" mass="13299">MPFPTRRLPMLLLLLTPLAWGIDSPEDGNLQPVPDPPDIPGPVQSGEELAPDVTIMRKGEDLYEEYRINGRLYMIKVKPKIGPPYVMMDKDGDGNMDVRTTDMARSMDIPQWVLFSW</sequence>
<dbReference type="InterPro" id="IPR021357">
    <property type="entry name" value="DUF2782"/>
</dbReference>
<gene>
    <name evidence="3" type="ORF">GNH96_05595</name>
</gene>
<evidence type="ECO:0000313" key="3">
    <source>
        <dbReference type="EMBL" id="QJD29487.1"/>
    </source>
</evidence>
<dbReference type="Pfam" id="PF11191">
    <property type="entry name" value="DUF2782"/>
    <property type="match status" value="1"/>
</dbReference>
<name>A0A858Q6P0_9GAMM</name>
<dbReference type="EMBL" id="CP046565">
    <property type="protein sequence ID" value="QJD29487.1"/>
    <property type="molecule type" value="Genomic_DNA"/>
</dbReference>
<keyword evidence="4" id="KW-1185">Reference proteome</keyword>
<feature type="chain" id="PRO_5032487265" evidence="2">
    <location>
        <begin position="22"/>
        <end position="117"/>
    </location>
</feature>